<sequence>ENHRTTNQYLRLADCGHFYCLECLMTDICKCGKKITKTSQVYSYTTKLESE</sequence>
<comment type="caution">
    <text evidence="1">The sequence shown here is derived from an EMBL/GenBank/DDBJ whole genome shotgun (WGS) entry which is preliminary data.</text>
</comment>
<dbReference type="Proteomes" id="UP000051530">
    <property type="component" value="Unassembled WGS sequence"/>
</dbReference>
<evidence type="ECO:0000313" key="2">
    <source>
        <dbReference type="Proteomes" id="UP000051530"/>
    </source>
</evidence>
<feature type="non-terminal residue" evidence="1">
    <location>
        <position position="1"/>
    </location>
</feature>
<proteinExistence type="predicted"/>
<keyword evidence="2" id="KW-1185">Reference proteome</keyword>
<gene>
    <name evidence="1" type="ORF">M153_27170003</name>
</gene>
<reference evidence="1 2" key="1">
    <citation type="submission" date="2015-07" db="EMBL/GenBank/DDBJ databases">
        <title>The genome of Pseudoloma neurophilia, a relevant intracellular parasite of the zebrafish.</title>
        <authorList>
            <person name="Ndikumana S."/>
            <person name="Pelin A."/>
            <person name="Sanders J."/>
            <person name="Corradi N."/>
        </authorList>
    </citation>
    <scope>NUCLEOTIDE SEQUENCE [LARGE SCALE GENOMIC DNA]</scope>
    <source>
        <strain evidence="1 2">MK1</strain>
    </source>
</reference>
<dbReference type="AlphaFoldDB" id="A0A0R0LTK5"/>
<accession>A0A0R0LTK5</accession>
<dbReference type="EMBL" id="LGUB01000676">
    <property type="protein sequence ID" value="KRH92793.1"/>
    <property type="molecule type" value="Genomic_DNA"/>
</dbReference>
<dbReference type="SUPFAM" id="SSF57850">
    <property type="entry name" value="RING/U-box"/>
    <property type="match status" value="1"/>
</dbReference>
<protein>
    <submittedName>
        <fullName evidence="1">Uncharacterized protein</fullName>
    </submittedName>
</protein>
<name>A0A0R0LTK5_9MICR</name>
<evidence type="ECO:0000313" key="1">
    <source>
        <dbReference type="EMBL" id="KRH92793.1"/>
    </source>
</evidence>
<dbReference type="VEuPathDB" id="MicrosporidiaDB:M153_27170003"/>
<organism evidence="1 2">
    <name type="scientific">Pseudoloma neurophilia</name>
    <dbReference type="NCBI Taxonomy" id="146866"/>
    <lineage>
        <taxon>Eukaryota</taxon>
        <taxon>Fungi</taxon>
        <taxon>Fungi incertae sedis</taxon>
        <taxon>Microsporidia</taxon>
        <taxon>Pseudoloma</taxon>
    </lineage>
</organism>